<sequence length="121" mass="14338">MIRDVPRDQWLYNDRGMMKWMGYFLSDHTQDMADKRVEEAPTRRLPEQDSKTIDQVLQTSWENSRQIRLQINGDDYLNVYNMDGIVIGTNQDLIYFQTDKTLTIRIADIRHAEIKKEGLSN</sequence>
<dbReference type="RefSeq" id="WP_054736024.1">
    <property type="nucleotide sequence ID" value="NZ_AZFZ01000061.1"/>
</dbReference>
<gene>
    <name evidence="1" type="ORF">FD47_GL002464</name>
</gene>
<evidence type="ECO:0000313" key="1">
    <source>
        <dbReference type="EMBL" id="KRM41377.1"/>
    </source>
</evidence>
<evidence type="ECO:0000313" key="2">
    <source>
        <dbReference type="Proteomes" id="UP000051010"/>
    </source>
</evidence>
<reference evidence="1 2" key="1">
    <citation type="journal article" date="2015" name="Genome Announc.">
        <title>Expanding the biotechnology potential of lactobacilli through comparative genomics of 213 strains and associated genera.</title>
        <authorList>
            <person name="Sun Z."/>
            <person name="Harris H.M."/>
            <person name="McCann A."/>
            <person name="Guo C."/>
            <person name="Argimon S."/>
            <person name="Zhang W."/>
            <person name="Yang X."/>
            <person name="Jeffery I.B."/>
            <person name="Cooney J.C."/>
            <person name="Kagawa T.F."/>
            <person name="Liu W."/>
            <person name="Song Y."/>
            <person name="Salvetti E."/>
            <person name="Wrobel A."/>
            <person name="Rasinkangas P."/>
            <person name="Parkhill J."/>
            <person name="Rea M.C."/>
            <person name="O'Sullivan O."/>
            <person name="Ritari J."/>
            <person name="Douillard F.P."/>
            <person name="Paul Ross R."/>
            <person name="Yang R."/>
            <person name="Briner A.E."/>
            <person name="Felis G.E."/>
            <person name="de Vos W.M."/>
            <person name="Barrangou R."/>
            <person name="Klaenhammer T.R."/>
            <person name="Caufield P.W."/>
            <person name="Cui Y."/>
            <person name="Zhang H."/>
            <person name="O'Toole P.W."/>
        </authorList>
    </citation>
    <scope>NUCLEOTIDE SEQUENCE [LARGE SCALE GENOMIC DNA]</scope>
    <source>
        <strain evidence="1 2">DSM 18390</strain>
    </source>
</reference>
<dbReference type="EMBL" id="AZFZ01000061">
    <property type="protein sequence ID" value="KRM41377.1"/>
    <property type="molecule type" value="Genomic_DNA"/>
</dbReference>
<dbReference type="Proteomes" id="UP000051010">
    <property type="component" value="Unassembled WGS sequence"/>
</dbReference>
<proteinExistence type="predicted"/>
<dbReference type="AlphaFoldDB" id="A0A0R1YGK2"/>
<evidence type="ECO:0008006" key="3">
    <source>
        <dbReference type="Google" id="ProtNLM"/>
    </source>
</evidence>
<name>A0A0R1YGK2_9LACO</name>
<protein>
    <recommendedName>
        <fullName evidence="3">YolD-like protein</fullName>
    </recommendedName>
</protein>
<comment type="caution">
    <text evidence="1">The sequence shown here is derived from an EMBL/GenBank/DDBJ whole genome shotgun (WGS) entry which is preliminary data.</text>
</comment>
<dbReference type="PATRIC" id="fig|1423786.4.peg.2581"/>
<accession>A0A0R1YGK2</accession>
<organism evidence="1 2">
    <name type="scientific">Lentilactobacillus parafarraginis DSM 18390 = JCM 14109</name>
    <dbReference type="NCBI Taxonomy" id="1423786"/>
    <lineage>
        <taxon>Bacteria</taxon>
        <taxon>Bacillati</taxon>
        <taxon>Bacillota</taxon>
        <taxon>Bacilli</taxon>
        <taxon>Lactobacillales</taxon>
        <taxon>Lactobacillaceae</taxon>
        <taxon>Lentilactobacillus</taxon>
    </lineage>
</organism>